<feature type="compositionally biased region" description="Basic and acidic residues" evidence="1">
    <location>
        <begin position="168"/>
        <end position="189"/>
    </location>
</feature>
<sequence length="212" mass="22084">MSPLYDQCCGKPEKADSAPPTTINTETMDAFRSASLVAAAAAPSGRPVTAGRRPRLADKAPQQAENPPGDARGALDFLSGNLGAGGPTNEGGGLLSGEEEAESESDRSDGSPVVPATRLDEQRLRSRGQRQTEARAGRGRRSDPPEDPAPTTAAAVGQVTSSAGVVEEFARGRENEVFGEREDVRRDEAVGGEGETADVEEGETNERLLPSA</sequence>
<proteinExistence type="predicted"/>
<accession>A0A0G4GB53</accession>
<feature type="region of interest" description="Disordered" evidence="1">
    <location>
        <begin position="1"/>
        <end position="24"/>
    </location>
</feature>
<feature type="compositionally biased region" description="Gly residues" evidence="1">
    <location>
        <begin position="82"/>
        <end position="95"/>
    </location>
</feature>
<gene>
    <name evidence="2" type="ORF">Cvel_4412</name>
</gene>
<dbReference type="VEuPathDB" id="CryptoDB:Cvel_4412"/>
<dbReference type="AlphaFoldDB" id="A0A0G4GB53"/>
<reference evidence="2" key="1">
    <citation type="submission" date="2014-11" db="EMBL/GenBank/DDBJ databases">
        <authorList>
            <person name="Otto D Thomas"/>
            <person name="Naeem Raeece"/>
        </authorList>
    </citation>
    <scope>NUCLEOTIDE SEQUENCE</scope>
</reference>
<dbReference type="EMBL" id="CDMZ01001026">
    <property type="protein sequence ID" value="CEM25888.1"/>
    <property type="molecule type" value="Genomic_DNA"/>
</dbReference>
<feature type="region of interest" description="Disordered" evidence="1">
    <location>
        <begin position="40"/>
        <end position="212"/>
    </location>
</feature>
<protein>
    <submittedName>
        <fullName evidence="2">Uncharacterized protein</fullName>
    </submittedName>
</protein>
<name>A0A0G4GB53_9ALVE</name>
<feature type="compositionally biased region" description="Basic and acidic residues" evidence="1">
    <location>
        <begin position="118"/>
        <end position="144"/>
    </location>
</feature>
<evidence type="ECO:0000313" key="2">
    <source>
        <dbReference type="EMBL" id="CEM25888.1"/>
    </source>
</evidence>
<organism evidence="2">
    <name type="scientific">Chromera velia CCMP2878</name>
    <dbReference type="NCBI Taxonomy" id="1169474"/>
    <lineage>
        <taxon>Eukaryota</taxon>
        <taxon>Sar</taxon>
        <taxon>Alveolata</taxon>
        <taxon>Colpodellida</taxon>
        <taxon>Chromeraceae</taxon>
        <taxon>Chromera</taxon>
    </lineage>
</organism>
<evidence type="ECO:0000256" key="1">
    <source>
        <dbReference type="SAM" id="MobiDB-lite"/>
    </source>
</evidence>